<dbReference type="PANTHER" id="PTHR31234:SF3">
    <property type="entry name" value="LATE EMBRYOGENESIS ABUNDANT (LEA) HYDROXYPROLINE-RICH GLYCOPROTEIN FAMILY"/>
    <property type="match status" value="1"/>
</dbReference>
<evidence type="ECO:0000313" key="4">
    <source>
        <dbReference type="EMBL" id="KAK9937942.1"/>
    </source>
</evidence>
<dbReference type="Proteomes" id="UP001457282">
    <property type="component" value="Unassembled WGS sequence"/>
</dbReference>
<dbReference type="GO" id="GO:0005886">
    <property type="term" value="C:plasma membrane"/>
    <property type="evidence" value="ECO:0007669"/>
    <property type="project" value="TreeGrafter"/>
</dbReference>
<dbReference type="Gene3D" id="2.60.40.1820">
    <property type="match status" value="1"/>
</dbReference>
<sequence>MADLESQVSPLAPGYLRRERTSKCCVYVLAGFAILVVAALVFAVLVLRVKSPEIKLSFVTVKNLNDSSWPPSFNTTLAAEMTVKNPNLGDYEFEPSTVSFFYGGSRVGRSRLVKGEARGKRTARVRFGVDVRSNRLPEGPNTLVSDVDSGMVKLIGSGVVRGRLTLWKRLNWSMTGTMDCTMTLF</sequence>
<evidence type="ECO:0008006" key="6">
    <source>
        <dbReference type="Google" id="ProtNLM"/>
    </source>
</evidence>
<reference evidence="4 5" key="1">
    <citation type="journal article" date="2023" name="G3 (Bethesda)">
        <title>A chromosome-length genome assembly and annotation of blackberry (Rubus argutus, cv. 'Hillquist').</title>
        <authorList>
            <person name="Bruna T."/>
            <person name="Aryal R."/>
            <person name="Dudchenko O."/>
            <person name="Sargent D.J."/>
            <person name="Mead D."/>
            <person name="Buti M."/>
            <person name="Cavallini A."/>
            <person name="Hytonen T."/>
            <person name="Andres J."/>
            <person name="Pham M."/>
            <person name="Weisz D."/>
            <person name="Mascagni F."/>
            <person name="Usai G."/>
            <person name="Natali L."/>
            <person name="Bassil N."/>
            <person name="Fernandez G.E."/>
            <person name="Lomsadze A."/>
            <person name="Armour M."/>
            <person name="Olukolu B."/>
            <person name="Poorten T."/>
            <person name="Britton C."/>
            <person name="Davik J."/>
            <person name="Ashrafi H."/>
            <person name="Aiden E.L."/>
            <person name="Borodovsky M."/>
            <person name="Worthington M."/>
        </authorList>
    </citation>
    <scope>NUCLEOTIDE SEQUENCE [LARGE SCALE GENOMIC DNA]</scope>
    <source>
        <strain evidence="4">PI 553951</strain>
    </source>
</reference>
<proteinExistence type="predicted"/>
<gene>
    <name evidence="4" type="ORF">M0R45_014706</name>
</gene>
<dbReference type="AlphaFoldDB" id="A0AAW1XN06"/>
<dbReference type="GO" id="GO:0098542">
    <property type="term" value="P:defense response to other organism"/>
    <property type="evidence" value="ECO:0007669"/>
    <property type="project" value="InterPro"/>
</dbReference>
<dbReference type="PANTHER" id="PTHR31234">
    <property type="entry name" value="LATE EMBRYOGENESIS ABUNDANT (LEA) HYDROXYPROLINE-RICH GLYCOPROTEIN FAMILY"/>
    <property type="match status" value="1"/>
</dbReference>
<evidence type="ECO:0000256" key="1">
    <source>
        <dbReference type="ARBA" id="ARBA00004370"/>
    </source>
</evidence>
<comment type="subcellular location">
    <subcellularLocation>
        <location evidence="1">Membrane</location>
    </subcellularLocation>
</comment>
<comment type="caution">
    <text evidence="4">The sequence shown here is derived from an EMBL/GenBank/DDBJ whole genome shotgun (WGS) entry which is preliminary data.</text>
</comment>
<organism evidence="4 5">
    <name type="scientific">Rubus argutus</name>
    <name type="common">Southern blackberry</name>
    <dbReference type="NCBI Taxonomy" id="59490"/>
    <lineage>
        <taxon>Eukaryota</taxon>
        <taxon>Viridiplantae</taxon>
        <taxon>Streptophyta</taxon>
        <taxon>Embryophyta</taxon>
        <taxon>Tracheophyta</taxon>
        <taxon>Spermatophyta</taxon>
        <taxon>Magnoliopsida</taxon>
        <taxon>eudicotyledons</taxon>
        <taxon>Gunneridae</taxon>
        <taxon>Pentapetalae</taxon>
        <taxon>rosids</taxon>
        <taxon>fabids</taxon>
        <taxon>Rosales</taxon>
        <taxon>Rosaceae</taxon>
        <taxon>Rosoideae</taxon>
        <taxon>Rosoideae incertae sedis</taxon>
        <taxon>Rubus</taxon>
    </lineage>
</organism>
<keyword evidence="3" id="KW-0812">Transmembrane</keyword>
<protein>
    <recommendedName>
        <fullName evidence="6">Late embryogenesis abundant protein LEA-2 subgroup domain-containing protein</fullName>
    </recommendedName>
</protein>
<feature type="transmembrane region" description="Helical" evidence="3">
    <location>
        <begin position="26"/>
        <end position="47"/>
    </location>
</feature>
<evidence type="ECO:0000256" key="2">
    <source>
        <dbReference type="ARBA" id="ARBA00023136"/>
    </source>
</evidence>
<keyword evidence="3" id="KW-1133">Transmembrane helix</keyword>
<accession>A0AAW1XN06</accession>
<dbReference type="EMBL" id="JBEDUW010000003">
    <property type="protein sequence ID" value="KAK9937942.1"/>
    <property type="molecule type" value="Genomic_DNA"/>
</dbReference>
<evidence type="ECO:0000256" key="3">
    <source>
        <dbReference type="SAM" id="Phobius"/>
    </source>
</evidence>
<name>A0AAW1XN06_RUBAR</name>
<keyword evidence="5" id="KW-1185">Reference proteome</keyword>
<evidence type="ECO:0000313" key="5">
    <source>
        <dbReference type="Proteomes" id="UP001457282"/>
    </source>
</evidence>
<keyword evidence="2 3" id="KW-0472">Membrane</keyword>
<dbReference type="InterPro" id="IPR044839">
    <property type="entry name" value="NDR1-like"/>
</dbReference>